<organism evidence="1 2">
    <name type="scientific">Clunio marinus</name>
    <dbReference type="NCBI Taxonomy" id="568069"/>
    <lineage>
        <taxon>Eukaryota</taxon>
        <taxon>Metazoa</taxon>
        <taxon>Ecdysozoa</taxon>
        <taxon>Arthropoda</taxon>
        <taxon>Hexapoda</taxon>
        <taxon>Insecta</taxon>
        <taxon>Pterygota</taxon>
        <taxon>Neoptera</taxon>
        <taxon>Endopterygota</taxon>
        <taxon>Diptera</taxon>
        <taxon>Nematocera</taxon>
        <taxon>Chironomoidea</taxon>
        <taxon>Chironomidae</taxon>
        <taxon>Clunio</taxon>
    </lineage>
</organism>
<sequence length="62" mass="7539">MCLAMFCLELNLRKISLVCVKHSKKNHCIMFKLKNRDFLHLPSVWDLYKDILFKKIYFYVQA</sequence>
<evidence type="ECO:0000313" key="2">
    <source>
        <dbReference type="Proteomes" id="UP000183832"/>
    </source>
</evidence>
<name>A0A1J1IFJ3_9DIPT</name>
<accession>A0A1J1IFJ3</accession>
<dbReference type="Proteomes" id="UP000183832">
    <property type="component" value="Unassembled WGS sequence"/>
</dbReference>
<keyword evidence="2" id="KW-1185">Reference proteome</keyword>
<protein>
    <submittedName>
        <fullName evidence="1">CLUMA_CG012332, isoform A</fullName>
    </submittedName>
</protein>
<dbReference type="AlphaFoldDB" id="A0A1J1IFJ3"/>
<reference evidence="1 2" key="1">
    <citation type="submission" date="2015-04" db="EMBL/GenBank/DDBJ databases">
        <authorList>
            <person name="Syromyatnikov M.Y."/>
            <person name="Popov V.N."/>
        </authorList>
    </citation>
    <scope>NUCLEOTIDE SEQUENCE [LARGE SCALE GENOMIC DNA]</scope>
</reference>
<evidence type="ECO:0000313" key="1">
    <source>
        <dbReference type="EMBL" id="CRK99039.1"/>
    </source>
</evidence>
<dbReference type="EMBL" id="CVRI01000048">
    <property type="protein sequence ID" value="CRK99039.1"/>
    <property type="molecule type" value="Genomic_DNA"/>
</dbReference>
<gene>
    <name evidence="1" type="ORF">CLUMA_CG012332</name>
</gene>
<proteinExistence type="predicted"/>